<evidence type="ECO:0000313" key="1">
    <source>
        <dbReference type="EMBL" id="MFC5193158.1"/>
    </source>
</evidence>
<comment type="caution">
    <text evidence="1">The sequence shown here is derived from an EMBL/GenBank/DDBJ whole genome shotgun (WGS) entry which is preliminary data.</text>
</comment>
<accession>A0ABW0C1V6</accession>
<protein>
    <submittedName>
        <fullName evidence="1">Uncharacterized protein</fullName>
    </submittedName>
</protein>
<evidence type="ECO:0000313" key="2">
    <source>
        <dbReference type="Proteomes" id="UP001596163"/>
    </source>
</evidence>
<name>A0ABW0C1V6_9BACT</name>
<sequence>MIQHHLLCCKNTEPSGLPGRCDATPVKGLIFCHFEFSPCKLMQNSEDGALIKLE</sequence>
<proteinExistence type="predicted"/>
<dbReference type="Proteomes" id="UP001596163">
    <property type="component" value="Unassembled WGS sequence"/>
</dbReference>
<keyword evidence="2" id="KW-1185">Reference proteome</keyword>
<reference evidence="2" key="1">
    <citation type="journal article" date="2019" name="Int. J. Syst. Evol. Microbiol.">
        <title>The Global Catalogue of Microorganisms (GCM) 10K type strain sequencing project: providing services to taxonomists for standard genome sequencing and annotation.</title>
        <authorList>
            <consortium name="The Broad Institute Genomics Platform"/>
            <consortium name="The Broad Institute Genome Sequencing Center for Infectious Disease"/>
            <person name="Wu L."/>
            <person name="Ma J."/>
        </authorList>
    </citation>
    <scope>NUCLEOTIDE SEQUENCE [LARGE SCALE GENOMIC DNA]</scope>
    <source>
        <strain evidence="2">CGMCC 1.7030</strain>
    </source>
</reference>
<dbReference type="EMBL" id="JBHSKS010000014">
    <property type="protein sequence ID" value="MFC5193158.1"/>
    <property type="molecule type" value="Genomic_DNA"/>
</dbReference>
<gene>
    <name evidence="1" type="ORF">ACFPIK_15410</name>
</gene>
<organism evidence="1 2">
    <name type="scientific">Algoriphagus aquatilis</name>
    <dbReference type="NCBI Taxonomy" id="490186"/>
    <lineage>
        <taxon>Bacteria</taxon>
        <taxon>Pseudomonadati</taxon>
        <taxon>Bacteroidota</taxon>
        <taxon>Cytophagia</taxon>
        <taxon>Cytophagales</taxon>
        <taxon>Cyclobacteriaceae</taxon>
        <taxon>Algoriphagus</taxon>
    </lineage>
</organism>